<dbReference type="PANTHER" id="PTHR10242">
    <property type="entry name" value="8-OXOGUANINE DNA GLYCOSYLASE"/>
    <property type="match status" value="1"/>
</dbReference>
<evidence type="ECO:0000313" key="17">
    <source>
        <dbReference type="Proteomes" id="UP000594262"/>
    </source>
</evidence>
<comment type="similarity">
    <text evidence="2">Belongs to the type-1 OGG1 family.</text>
</comment>
<dbReference type="GO" id="GO:0006289">
    <property type="term" value="P:nucleotide-excision repair"/>
    <property type="evidence" value="ECO:0007669"/>
    <property type="project" value="InterPro"/>
</dbReference>
<dbReference type="InterPro" id="IPR052054">
    <property type="entry name" value="Oxidative_DNA_repair_enzyme"/>
</dbReference>
<protein>
    <recommendedName>
        <fullName evidence="13">N-glycosylase/DNA lyase</fullName>
        <ecNumber evidence="3">4.2.99.18</ecNumber>
    </recommendedName>
</protein>
<dbReference type="OrthoDB" id="238681at2759"/>
<dbReference type="GO" id="GO:0140078">
    <property type="term" value="F:class I DNA-(apurinic or apyrimidinic site) endonuclease activity"/>
    <property type="evidence" value="ECO:0007669"/>
    <property type="project" value="UniProtKB-EC"/>
</dbReference>
<dbReference type="Gene3D" id="1.10.1670.10">
    <property type="entry name" value="Helix-hairpin-Helix base-excision DNA repair enzymes (C-terminal)"/>
    <property type="match status" value="1"/>
</dbReference>
<evidence type="ECO:0000256" key="3">
    <source>
        <dbReference type="ARBA" id="ARBA00012720"/>
    </source>
</evidence>
<keyword evidence="10" id="KW-0326">Glycosidase</keyword>
<evidence type="ECO:0000256" key="5">
    <source>
        <dbReference type="ARBA" id="ARBA00022801"/>
    </source>
</evidence>
<dbReference type="Proteomes" id="UP000594262">
    <property type="component" value="Unplaced"/>
</dbReference>
<evidence type="ECO:0000256" key="10">
    <source>
        <dbReference type="ARBA" id="ARBA00023295"/>
    </source>
</evidence>
<evidence type="ECO:0000256" key="2">
    <source>
        <dbReference type="ARBA" id="ARBA00010679"/>
    </source>
</evidence>
<evidence type="ECO:0000256" key="7">
    <source>
        <dbReference type="ARBA" id="ARBA00023239"/>
    </source>
</evidence>
<dbReference type="InterPro" id="IPR023170">
    <property type="entry name" value="HhH_base_excis_C"/>
</dbReference>
<dbReference type="GO" id="GO:0003684">
    <property type="term" value="F:damaged DNA binding"/>
    <property type="evidence" value="ECO:0007669"/>
    <property type="project" value="InterPro"/>
</dbReference>
<dbReference type="Gene3D" id="1.10.340.30">
    <property type="entry name" value="Hypothetical protein, domain 2"/>
    <property type="match status" value="1"/>
</dbReference>
<dbReference type="Pfam" id="PF00730">
    <property type="entry name" value="HhH-GPD"/>
    <property type="match status" value="1"/>
</dbReference>
<dbReference type="AlphaFoldDB" id="A0A7M5WSL0"/>
<dbReference type="InterPro" id="IPR012904">
    <property type="entry name" value="OGG_N"/>
</dbReference>
<dbReference type="RefSeq" id="XP_066934365.1">
    <property type="nucleotide sequence ID" value="XM_067078264.1"/>
</dbReference>
<evidence type="ECO:0000259" key="15">
    <source>
        <dbReference type="SMART" id="SM00478"/>
    </source>
</evidence>
<dbReference type="Gene3D" id="3.30.310.40">
    <property type="match status" value="1"/>
</dbReference>
<dbReference type="SUPFAM" id="SSF55945">
    <property type="entry name" value="TATA-box binding protein-like"/>
    <property type="match status" value="1"/>
</dbReference>
<keyword evidence="8" id="KW-0539">Nucleus</keyword>
<dbReference type="FunFam" id="1.10.340.30:FF:000006">
    <property type="entry name" value="N-glycosylase/DNA lyase isoform X2"/>
    <property type="match status" value="1"/>
</dbReference>
<feature type="region of interest" description="Disordered" evidence="14">
    <location>
        <begin position="354"/>
        <end position="391"/>
    </location>
</feature>
<evidence type="ECO:0000313" key="16">
    <source>
        <dbReference type="EnsemblMetazoa" id="CLYHEMP010645.1"/>
    </source>
</evidence>
<comment type="function">
    <text evidence="11">DNA repair enzyme that incises DNA at 8-oxoG residues. Excises 7,8-dihydro-8-oxoguanine and 2,6-diamino-4-hydroxy-5-N-methylformamidopyrimidine (FAPY) from damaged DNA. Has a beta-lyase activity that nicks DNA 3' to the lesion.</text>
</comment>
<keyword evidence="17" id="KW-1185">Reference proteome</keyword>
<keyword evidence="9" id="KW-0511">Multifunctional enzyme</keyword>
<reference evidence="16" key="1">
    <citation type="submission" date="2021-01" db="UniProtKB">
        <authorList>
            <consortium name="EnsemblMetazoa"/>
        </authorList>
    </citation>
    <scope>IDENTIFICATION</scope>
</reference>
<dbReference type="GeneID" id="136822045"/>
<feature type="compositionally biased region" description="Basic residues" evidence="14">
    <location>
        <begin position="373"/>
        <end position="391"/>
    </location>
</feature>
<evidence type="ECO:0000256" key="9">
    <source>
        <dbReference type="ARBA" id="ARBA00023268"/>
    </source>
</evidence>
<evidence type="ECO:0000256" key="11">
    <source>
        <dbReference type="ARBA" id="ARBA00025652"/>
    </source>
</evidence>
<organism evidence="16 17">
    <name type="scientific">Clytia hemisphaerica</name>
    <dbReference type="NCBI Taxonomy" id="252671"/>
    <lineage>
        <taxon>Eukaryota</taxon>
        <taxon>Metazoa</taxon>
        <taxon>Cnidaria</taxon>
        <taxon>Hydrozoa</taxon>
        <taxon>Hydroidolina</taxon>
        <taxon>Leptothecata</taxon>
        <taxon>Obeliida</taxon>
        <taxon>Clytiidae</taxon>
        <taxon>Clytia</taxon>
    </lineage>
</organism>
<comment type="catalytic activity">
    <reaction evidence="12">
        <text>2'-deoxyribonucleotide-(2'-deoxyribose 5'-phosphate)-2'-deoxyribonucleotide-DNA = a 3'-end 2'-deoxyribonucleotide-(2,3-dehydro-2,3-deoxyribose 5'-phosphate)-DNA + a 5'-end 5'-phospho-2'-deoxyribonucleoside-DNA + H(+)</text>
        <dbReference type="Rhea" id="RHEA:66592"/>
        <dbReference type="Rhea" id="RHEA-COMP:13180"/>
        <dbReference type="Rhea" id="RHEA-COMP:16897"/>
        <dbReference type="Rhea" id="RHEA-COMP:17067"/>
        <dbReference type="ChEBI" id="CHEBI:15378"/>
        <dbReference type="ChEBI" id="CHEBI:136412"/>
        <dbReference type="ChEBI" id="CHEBI:157695"/>
        <dbReference type="ChEBI" id="CHEBI:167181"/>
        <dbReference type="EC" id="4.2.99.18"/>
    </reaction>
</comment>
<dbReference type="SMART" id="SM00478">
    <property type="entry name" value="ENDO3c"/>
    <property type="match status" value="1"/>
</dbReference>
<keyword evidence="5" id="KW-0378">Hydrolase</keyword>
<evidence type="ECO:0000256" key="1">
    <source>
        <dbReference type="ARBA" id="ARBA00004123"/>
    </source>
</evidence>
<dbReference type="EC" id="4.2.99.18" evidence="3"/>
<dbReference type="GO" id="GO:0005634">
    <property type="term" value="C:nucleus"/>
    <property type="evidence" value="ECO:0007669"/>
    <property type="project" value="UniProtKB-SubCell"/>
</dbReference>
<evidence type="ECO:0000256" key="12">
    <source>
        <dbReference type="ARBA" id="ARBA00044632"/>
    </source>
</evidence>
<evidence type="ECO:0000256" key="8">
    <source>
        <dbReference type="ARBA" id="ARBA00023242"/>
    </source>
</evidence>
<evidence type="ECO:0000256" key="6">
    <source>
        <dbReference type="ARBA" id="ARBA00023204"/>
    </source>
</evidence>
<dbReference type="SUPFAM" id="SSF48150">
    <property type="entry name" value="DNA-glycosylase"/>
    <property type="match status" value="1"/>
</dbReference>
<evidence type="ECO:0000256" key="4">
    <source>
        <dbReference type="ARBA" id="ARBA00022763"/>
    </source>
</evidence>
<proteinExistence type="inferred from homology"/>
<keyword evidence="4" id="KW-0227">DNA damage</keyword>
<name>A0A7M5WSL0_9CNID</name>
<evidence type="ECO:0000256" key="13">
    <source>
        <dbReference type="ARBA" id="ARBA00073127"/>
    </source>
</evidence>
<dbReference type="InterPro" id="IPR003265">
    <property type="entry name" value="HhH-GPD_domain"/>
</dbReference>
<sequence length="391" mass="45198">MNRIWHRLSCNPKELNLGLVLSCGQSFRWKQSTQDPNTWVGVLNRKLWLLKQLDQGDIEYQTLVDTTEQKKSVKPTDPAKDRKIEEKTKSVKLAGLEREDNETSEQKKSIDLTDPDKDFLTDYFQMNVKVEELYQKWSETDLFFQELETPFYGIRILRQDPVENLFSFICSQNNNISRISQLVEKLAEHYGDHIATFEGTKYYSFPTMEALSKTGVEENLRKLGFGYRAKFIQKVAETVCGKENSVDWLFELRAKPYKEAHSALCTLYGVGPKVADCVCLMSLDKHDAIPVDTHMWQVAANQYLPHLKKNKNITDKAYKEIGDFFRQQFGEYAGWAQSVLFSSDLKKFESLKEEGKKKIAKRRHYEASDGVKKTKSTKGAGKKKPAKKKKK</sequence>
<feature type="domain" description="HhH-GPD" evidence="15">
    <location>
        <begin position="170"/>
        <end position="338"/>
    </location>
</feature>
<comment type="subcellular location">
    <subcellularLocation>
        <location evidence="1">Nucleus</location>
    </subcellularLocation>
</comment>
<dbReference type="CDD" id="cd00056">
    <property type="entry name" value="ENDO3c"/>
    <property type="match status" value="1"/>
</dbReference>
<dbReference type="GO" id="GO:0006285">
    <property type="term" value="P:base-excision repair, AP site formation"/>
    <property type="evidence" value="ECO:0007669"/>
    <property type="project" value="TreeGrafter"/>
</dbReference>
<dbReference type="FunFam" id="1.10.1670.10:FF:000005">
    <property type="entry name" value="N-glycosylase/DNA lyase OGG1"/>
    <property type="match status" value="1"/>
</dbReference>
<dbReference type="PANTHER" id="PTHR10242:SF2">
    <property type="entry name" value="N-GLYCOSYLASE_DNA LYASE"/>
    <property type="match status" value="1"/>
</dbReference>
<keyword evidence="7" id="KW-0456">Lyase</keyword>
<dbReference type="GO" id="GO:0034039">
    <property type="term" value="F:8-oxo-7,8-dihydroguanine DNA N-glycosylase activity"/>
    <property type="evidence" value="ECO:0007669"/>
    <property type="project" value="TreeGrafter"/>
</dbReference>
<dbReference type="InterPro" id="IPR011257">
    <property type="entry name" value="DNA_glycosylase"/>
</dbReference>
<evidence type="ECO:0000256" key="14">
    <source>
        <dbReference type="SAM" id="MobiDB-lite"/>
    </source>
</evidence>
<dbReference type="EnsemblMetazoa" id="CLYHEMT010645.1">
    <property type="protein sequence ID" value="CLYHEMP010645.1"/>
    <property type="gene ID" value="CLYHEMG010645"/>
</dbReference>
<accession>A0A7M5WSL0</accession>
<keyword evidence="6" id="KW-0234">DNA repair</keyword>
<dbReference type="Pfam" id="PF07934">
    <property type="entry name" value="OGG_N"/>
    <property type="match status" value="1"/>
</dbReference>